<dbReference type="FunFam" id="1.10.1200.10:FF:000005">
    <property type="entry name" value="Nonribosomal peptide synthetase 1"/>
    <property type="match status" value="2"/>
</dbReference>
<dbReference type="EMBL" id="JAWWMZ010000006">
    <property type="protein sequence ID" value="MDX4955369.1"/>
    <property type="molecule type" value="Genomic_DNA"/>
</dbReference>
<dbReference type="InterPro" id="IPR023213">
    <property type="entry name" value="CAT-like_dom_sf"/>
</dbReference>
<dbReference type="GO" id="GO:0043041">
    <property type="term" value="P:amino acid activation for nonribosomal peptide biosynthetic process"/>
    <property type="evidence" value="ECO:0007669"/>
    <property type="project" value="TreeGrafter"/>
</dbReference>
<dbReference type="SUPFAM" id="SSF56801">
    <property type="entry name" value="Acetyl-CoA synthetase-like"/>
    <property type="match status" value="2"/>
</dbReference>
<dbReference type="NCBIfam" id="TIGR01733">
    <property type="entry name" value="AA-adenyl-dom"/>
    <property type="match status" value="2"/>
</dbReference>
<dbReference type="SUPFAM" id="SSF47336">
    <property type="entry name" value="ACP-like"/>
    <property type="match status" value="2"/>
</dbReference>
<evidence type="ECO:0000256" key="5">
    <source>
        <dbReference type="ARBA" id="ARBA00022737"/>
    </source>
</evidence>
<dbReference type="PROSITE" id="PS00012">
    <property type="entry name" value="PHOSPHOPANTETHEINE"/>
    <property type="match status" value="2"/>
</dbReference>
<dbReference type="CDD" id="cd19543">
    <property type="entry name" value="DCL_NRPS"/>
    <property type="match status" value="1"/>
</dbReference>
<dbReference type="InterPro" id="IPR025110">
    <property type="entry name" value="AMP-bd_C"/>
</dbReference>
<dbReference type="InterPro" id="IPR000873">
    <property type="entry name" value="AMP-dep_synth/lig_dom"/>
</dbReference>
<dbReference type="Pfam" id="PF00501">
    <property type="entry name" value="AMP-binding"/>
    <property type="match status" value="2"/>
</dbReference>
<gene>
    <name evidence="8" type="ORF">SGN30_18285</name>
</gene>
<evidence type="ECO:0000259" key="7">
    <source>
        <dbReference type="PROSITE" id="PS50075"/>
    </source>
</evidence>
<organism evidence="8 9">
    <name type="scientific">Delftia acidovorans</name>
    <name type="common">Pseudomonas acidovorans</name>
    <name type="synonym">Comamonas acidovorans</name>
    <dbReference type="NCBI Taxonomy" id="80866"/>
    <lineage>
        <taxon>Bacteria</taxon>
        <taxon>Pseudomonadati</taxon>
        <taxon>Pseudomonadota</taxon>
        <taxon>Betaproteobacteria</taxon>
        <taxon>Burkholderiales</taxon>
        <taxon>Comamonadaceae</taxon>
        <taxon>Delftia</taxon>
    </lineage>
</organism>
<evidence type="ECO:0000256" key="1">
    <source>
        <dbReference type="ARBA" id="ARBA00001957"/>
    </source>
</evidence>
<keyword evidence="5" id="KW-0677">Repeat</keyword>
<dbReference type="CDD" id="cd17643">
    <property type="entry name" value="A_NRPS_Cytc1-like"/>
    <property type="match status" value="1"/>
</dbReference>
<dbReference type="Pfam" id="PF00550">
    <property type="entry name" value="PP-binding"/>
    <property type="match status" value="2"/>
</dbReference>
<proteinExistence type="inferred from homology"/>
<dbReference type="Pfam" id="PF13193">
    <property type="entry name" value="AMP-binding_C"/>
    <property type="match status" value="2"/>
</dbReference>
<dbReference type="Gene3D" id="1.10.1200.10">
    <property type="entry name" value="ACP-like"/>
    <property type="match status" value="2"/>
</dbReference>
<evidence type="ECO:0000313" key="9">
    <source>
        <dbReference type="Proteomes" id="UP001287445"/>
    </source>
</evidence>
<dbReference type="Gene3D" id="2.30.38.10">
    <property type="entry name" value="Luciferase, Domain 3"/>
    <property type="match status" value="1"/>
</dbReference>
<dbReference type="InterPro" id="IPR009081">
    <property type="entry name" value="PP-bd_ACP"/>
</dbReference>
<keyword evidence="3" id="KW-0596">Phosphopantetheine</keyword>
<sequence>MTAPQDIQSLRARLSPEQRAQLDARLRGGGSPAVRAGQDIPRRDPASPALLSHAQRSLWLTWQLAPDSPAYNLAGSLDMEGPLDAGAMAAALDDLVARHDILRTRITAGDDGQALQAVQPMQPDGATSLQMPVVDMPTQAALEDALAGFAQTPFALDRQAPLRACLYRLDAQRHVLALSLHHIAADGWSLRILVDELLHCYEARLRAQPPALAPMPIQFADYAAWERQRLDGGERERQLRYWRERLGQEHAPLELPLSHARGAVTGAAEGRHRFVWPAELSDAVRALARARGASLFMAMTALLDLLLYRLSGQRRIRVGTPIANRGKAETHGLIGYLLNLQVLQVDAAPQMGFGELLEQVRQAVLDAQQHADLPFDMLVEALAPERLPGVHPLFQVKCTQQDAMERERSAAGVRVRMQTLTAGQAHFDLSLDFTDRAEGIECVFIHDTGLFDAQRIAVFADSLTRCAQQVVAAPDAALAAIALADPVDVADGGEAPQAATVLALWNAAVERQGLGMALRAEARTASFVQLDRAANRLAAQLRAQGLGQETRIGVLAPRSPELVLGMLAVLKAGCVHVPLDPELPAERLAYQLHDGGARLLLAAQPVAWQPAIPVWPLALSDDMEPEATTLEPVTLHRDQAAYLIYTSGSTGQPKGVVISHGALANYVQGVLARLDLPASASSMAMVSTVAADLGHTVLFGALCSGRLLHLMAPERAFDPDAFADYMHTHQVDVLKIVPSHLQALLNAARPAQVLPRHCLVLGGEATGWALLERITALQPACRVLNHYGPTETTVGTLTQSADQADRAAASLPMGVPLGGTVAHVLDAALQAVPAGLPGELFIGGAGLARGYQGRPALSAERFVASPFEPGLRLYRTGDQVRQRADGSLEFLGRLDGQVKIRGFRVEPGEVAQALREQPSVREAEVLALASEDGQLRLCAYLVREPDQPGDHDGLRAALGARLADYMLPAHFVDLPAMPLTANGKLDRRALPAPVPQAATAATDGGQAPQGATEQLLAEIWAQVLRTEAPGRHDNFFSLGGDSILALQIVARARKRGLKLTPRQLMEQQTIAALAAATGGAVAAAPAAPTVPAALAAEAGAAFGLTPVQHWFFEQAFAQPHHWNQSVLLTLGEVPDLARLRTAVDAVVTQHEALRLRFACKNGRWTQCVGAAPAQAPFETQDLSAERDAGAAIARTAAALQTTLSLERPFKAVWLDLGGTRSGRLLLIAHHLVVDAVSWRILVEDLQTAYAQLGKAQAVDLGPRTSALREWAQALQSRAAQSATQAELAHWTETLAQAGAPLPGHAAGSNTVADTVTVECRLGEDLTEQLLSEVPPAYRTQINDVLLTALARTLCAWDGRDSVLVELEGHGREPWSEDMDLARSVGWFTTLYPVCLRPGADAEPGAGLKAIKEQLRAVPGKGLGYGLLRHLAPQGTQLPKLQPQLTFNYLGQLDQALDGGLGWRLAREPVTGQRAPQSSRRAWLEVVACIQRGELVLQWHYSAAVHDGATVQGLADSFLGELQALIAHCVDGGRGVTPSDFPLAGVSQQRLDALALPLDSLEDLYPLTPTQAGLMFHSLSDTQETVYVNQLQMDMDRVDPARLREAWQSASDRHEILRTGFLDGQGLLQWVARRADLPWTEHDCSGQSDAAQAAAALASSERERGFDLAQPPLMRLALVRLSAQRHRLIWTRHHLLLDGWSSSQLLSEVLQHYAGDRPAAPARRYRDFIAWLGRRDPQAGQAWWREQLAALPAPTRLAPATGAHDRRGASIATGHATLDVALDRPATQALMRFAREERVTLSTLVQAAWSLLLSACTGQPAVVFGSTVAGRPAELDGAERTLGLFINTLPTVVCVDAGREVGDWLRALQANGVAAREHEHTPLYEIQQWAGAGAEGLFDSIVVFENYPLGEALSQAGGAGVVLESVRSSEQTHYAMTVVVHQSDSLRLGLDYACAQFSEAQVRQLSGRLLYLLLQLAASSGRRVGQVVPAEPAETATLAQRGRPQPCLAPAQPLHQRFAAQAHLHLARPALAFGPYSLSYAELNARANRLAHCLIALGVRPETRVGIAMQRSVEMVVGLLAILKAGGAYVPLDPDYPADRLAHMVEDSGIALVLTQAAVRERIPGAVALQVLEIDTLDLSGEPGTDPQVEVNPDSLAYVIYTSGSTGRPKGAQLSHRNVARLLDATDAWFGFGPDDVWTLFHSYAFDFSVWEIFGALCTGGRLVVVPYWVSRSPQDFLALLRAERVTVLNQTPSAFGQLVYAVEQDEECGAGLALRHVVFGGEALEPESLRPWFDRFGDESPRLINMYGITETTVHVTYREITRKDLEGGRSPVGVAIPDLGLYVLDGSLNLLPQGVAGELYVAGEGLARGYLNRQGLTAERFIANPFAESGERLYRTGDLVRWNAQGELEYLGRVDQQVKIRGFRIELGEVQSQLLAQPEVREAVVLAKQSAGGARLVAYVSLNSPAEDGLLKDRLGHALPDYMVPSAIVVLDALPLTANGKVDRKALPEPELAGAQVYEVPQGEVEQRLAGIWAEVLGVDRVGRHDSFFELGGHSLLLVQMLARVRTEMGTDLGLAYALRHPVLSQMAQGLREQQVRSESLPLAALESFIDGLEIAP</sequence>
<dbReference type="InterPro" id="IPR036736">
    <property type="entry name" value="ACP-like_sf"/>
</dbReference>
<accession>A0AAJ2QZU1</accession>
<name>A0AAJ2QZU1_DELAC</name>
<dbReference type="FunFam" id="3.40.50.12780:FF:000012">
    <property type="entry name" value="Non-ribosomal peptide synthetase"/>
    <property type="match status" value="1"/>
</dbReference>
<dbReference type="PANTHER" id="PTHR45527:SF14">
    <property type="entry name" value="PLIPASTATIN SYNTHASE SUBUNIT B"/>
    <property type="match status" value="1"/>
</dbReference>
<evidence type="ECO:0000256" key="6">
    <source>
        <dbReference type="SAM" id="MobiDB-lite"/>
    </source>
</evidence>
<comment type="similarity">
    <text evidence="2">Belongs to the ATP-dependent AMP-binding enzyme family.</text>
</comment>
<dbReference type="Proteomes" id="UP001287445">
    <property type="component" value="Unassembled WGS sequence"/>
</dbReference>
<dbReference type="GO" id="GO:0031177">
    <property type="term" value="F:phosphopantetheine binding"/>
    <property type="evidence" value="ECO:0007669"/>
    <property type="project" value="InterPro"/>
</dbReference>
<dbReference type="InterPro" id="IPR001242">
    <property type="entry name" value="Condensation_dom"/>
</dbReference>
<protein>
    <submittedName>
        <fullName evidence="8">Amino acid adenylation domain-containing protein</fullName>
    </submittedName>
</protein>
<dbReference type="GO" id="GO:0044550">
    <property type="term" value="P:secondary metabolite biosynthetic process"/>
    <property type="evidence" value="ECO:0007669"/>
    <property type="project" value="UniProtKB-ARBA"/>
</dbReference>
<dbReference type="GO" id="GO:0005829">
    <property type="term" value="C:cytosol"/>
    <property type="evidence" value="ECO:0007669"/>
    <property type="project" value="TreeGrafter"/>
</dbReference>
<dbReference type="CDD" id="cd05930">
    <property type="entry name" value="A_NRPS"/>
    <property type="match status" value="1"/>
</dbReference>
<dbReference type="PROSITE" id="PS50075">
    <property type="entry name" value="CARRIER"/>
    <property type="match status" value="2"/>
</dbReference>
<dbReference type="SUPFAM" id="SSF52777">
    <property type="entry name" value="CoA-dependent acyltransferases"/>
    <property type="match status" value="6"/>
</dbReference>
<dbReference type="Pfam" id="PF00668">
    <property type="entry name" value="Condensation"/>
    <property type="match status" value="3"/>
</dbReference>
<dbReference type="InterPro" id="IPR042099">
    <property type="entry name" value="ANL_N_sf"/>
</dbReference>
<dbReference type="PANTHER" id="PTHR45527">
    <property type="entry name" value="NONRIBOSOMAL PEPTIDE SYNTHETASE"/>
    <property type="match status" value="1"/>
</dbReference>
<dbReference type="Gene3D" id="3.40.50.980">
    <property type="match status" value="2"/>
</dbReference>
<evidence type="ECO:0000256" key="2">
    <source>
        <dbReference type="ARBA" id="ARBA00006432"/>
    </source>
</evidence>
<comment type="cofactor">
    <cofactor evidence="1">
        <name>pantetheine 4'-phosphate</name>
        <dbReference type="ChEBI" id="CHEBI:47942"/>
    </cofactor>
</comment>
<dbReference type="RefSeq" id="WP_319074694.1">
    <property type="nucleotide sequence ID" value="NZ_JAWWMZ010000006.1"/>
</dbReference>
<comment type="caution">
    <text evidence="8">The sequence shown here is derived from an EMBL/GenBank/DDBJ whole genome shotgun (WGS) entry which is preliminary data.</text>
</comment>
<dbReference type="SMART" id="SM00823">
    <property type="entry name" value="PKS_PP"/>
    <property type="match status" value="2"/>
</dbReference>
<feature type="region of interest" description="Disordered" evidence="6">
    <location>
        <begin position="24"/>
        <end position="47"/>
    </location>
</feature>
<feature type="domain" description="Carrier" evidence="7">
    <location>
        <begin position="1007"/>
        <end position="1081"/>
    </location>
</feature>
<evidence type="ECO:0000256" key="4">
    <source>
        <dbReference type="ARBA" id="ARBA00022553"/>
    </source>
</evidence>
<feature type="domain" description="Carrier" evidence="7">
    <location>
        <begin position="2521"/>
        <end position="2596"/>
    </location>
</feature>
<dbReference type="Gene3D" id="3.30.559.10">
    <property type="entry name" value="Chloramphenicol acetyltransferase-like domain"/>
    <property type="match status" value="3"/>
</dbReference>
<dbReference type="FunFam" id="3.40.50.980:FF:000001">
    <property type="entry name" value="Non-ribosomal peptide synthetase"/>
    <property type="match status" value="2"/>
</dbReference>
<dbReference type="InterPro" id="IPR010071">
    <property type="entry name" value="AA_adenyl_dom"/>
</dbReference>
<dbReference type="CDD" id="cd19531">
    <property type="entry name" value="LCL_NRPS-like"/>
    <property type="match status" value="1"/>
</dbReference>
<dbReference type="NCBIfam" id="TIGR01720">
    <property type="entry name" value="NRPS-para261"/>
    <property type="match status" value="1"/>
</dbReference>
<dbReference type="InterPro" id="IPR006162">
    <property type="entry name" value="Ppantetheine_attach_site"/>
</dbReference>
<dbReference type="Gene3D" id="3.30.300.30">
    <property type="match status" value="2"/>
</dbReference>
<dbReference type="InterPro" id="IPR020845">
    <property type="entry name" value="AMP-binding_CS"/>
</dbReference>
<dbReference type="Gene3D" id="3.40.50.12780">
    <property type="entry name" value="N-terminal domain of ligase-like"/>
    <property type="match status" value="1"/>
</dbReference>
<reference evidence="8" key="1">
    <citation type="submission" date="2023-11" db="EMBL/GenBank/DDBJ databases">
        <title>Identification and selenium tolerance of Delftia acidovorans R3-25.</title>
        <authorList>
            <person name="Zhang S."/>
            <person name="Liu Y."/>
            <person name="Guo Y."/>
        </authorList>
    </citation>
    <scope>NUCLEOTIDE SEQUENCE</scope>
    <source>
        <strain evidence="8">R3-25</strain>
    </source>
</reference>
<dbReference type="Gene3D" id="3.30.559.30">
    <property type="entry name" value="Nonribosomal peptide synthetase, condensation domain"/>
    <property type="match status" value="3"/>
</dbReference>
<evidence type="ECO:0000313" key="8">
    <source>
        <dbReference type="EMBL" id="MDX4955369.1"/>
    </source>
</evidence>
<dbReference type="InterPro" id="IPR020806">
    <property type="entry name" value="PKS_PP-bd"/>
</dbReference>
<dbReference type="GO" id="GO:0003824">
    <property type="term" value="F:catalytic activity"/>
    <property type="evidence" value="ECO:0007669"/>
    <property type="project" value="UniProtKB-KW"/>
</dbReference>
<dbReference type="NCBIfam" id="NF003417">
    <property type="entry name" value="PRK04813.1"/>
    <property type="match status" value="2"/>
</dbReference>
<evidence type="ECO:0000256" key="3">
    <source>
        <dbReference type="ARBA" id="ARBA00022450"/>
    </source>
</evidence>
<dbReference type="PROSITE" id="PS00455">
    <property type="entry name" value="AMP_BINDING"/>
    <property type="match status" value="2"/>
</dbReference>
<keyword evidence="4" id="KW-0597">Phosphoprotein</keyword>
<dbReference type="InterPro" id="IPR045851">
    <property type="entry name" value="AMP-bd_C_sf"/>
</dbReference>
<dbReference type="FunFam" id="3.30.300.30:FF:000010">
    <property type="entry name" value="Enterobactin synthetase component F"/>
    <property type="match status" value="2"/>
</dbReference>
<dbReference type="InterPro" id="IPR010060">
    <property type="entry name" value="NRPS_synth"/>
</dbReference>
<dbReference type="CDD" id="cd19534">
    <property type="entry name" value="E_NRPS"/>
    <property type="match status" value="1"/>
</dbReference>
<dbReference type="FunFam" id="2.30.38.10:FF:000001">
    <property type="entry name" value="Non-ribosomal peptide synthetase PvdI"/>
    <property type="match status" value="1"/>
</dbReference>